<dbReference type="EC" id="1.13.11.27" evidence="7"/>
<comment type="cofactor">
    <cofactor evidence="5">
        <name>Fe cation</name>
        <dbReference type="ChEBI" id="CHEBI:24875"/>
    </cofactor>
    <text evidence="5">Binds 1 Fe cation per subunit.</text>
</comment>
<evidence type="ECO:0000256" key="3">
    <source>
        <dbReference type="ARBA" id="ARBA00022737"/>
    </source>
</evidence>
<dbReference type="GO" id="GO:0006572">
    <property type="term" value="P:L-tyrosine catabolic process"/>
    <property type="evidence" value="ECO:0007669"/>
    <property type="project" value="TreeGrafter"/>
</dbReference>
<evidence type="ECO:0000313" key="7">
    <source>
        <dbReference type="EMBL" id="MBG0567785.1"/>
    </source>
</evidence>
<comment type="caution">
    <text evidence="7">The sequence shown here is derived from an EMBL/GenBank/DDBJ whole genome shotgun (WGS) entry which is preliminary data.</text>
</comment>
<sequence>MTTGQEHSTFDQLSVDHIRFYVRDVATKAAGFGQRYGLDLVSGRSADETSVALISNGIRLVFTEPLIRDHPGAAYLEQHGDGVADVALRTGDAGAAFAEAVRRGAKPISGPSEKDGRVTAAIAGFGDVVHTFVEYRDGASTLPPGFAAGAEVTAQATAGLREVDHFAVCLEAGQLDPTVDFYVAVLDFATIFEERIVVGSQAMLSKVVQSRSGAVTLTLIEPDVTRDPGQIDQFIKNHGGAGVQHVALTTDDIVRSVGTLVERDVEFLATPSTYYDLLAQRLELSRHEVGELRALNLLVDEDHDGQLYQIFARSTHPKNTFFMEIIERAGARTFGSGNIKALYEAVELQRSKQEPQ</sequence>
<protein>
    <submittedName>
        <fullName evidence="7">4-hydroxyphenylpyruvate dioxygenase</fullName>
        <ecNumber evidence="7">1.13.11.27</ecNumber>
    </submittedName>
</protein>
<organism evidence="7 8">
    <name type="scientific">Actinoplanes aureus</name>
    <dbReference type="NCBI Taxonomy" id="2792083"/>
    <lineage>
        <taxon>Bacteria</taxon>
        <taxon>Bacillati</taxon>
        <taxon>Actinomycetota</taxon>
        <taxon>Actinomycetes</taxon>
        <taxon>Micromonosporales</taxon>
        <taxon>Micromonosporaceae</taxon>
        <taxon>Actinoplanes</taxon>
    </lineage>
</organism>
<dbReference type="NCBIfam" id="TIGR01263">
    <property type="entry name" value="4HPPD"/>
    <property type="match status" value="1"/>
</dbReference>
<dbReference type="EMBL" id="JADQTO010000030">
    <property type="protein sequence ID" value="MBG0567785.1"/>
    <property type="molecule type" value="Genomic_DNA"/>
</dbReference>
<evidence type="ECO:0000256" key="5">
    <source>
        <dbReference type="PIRSR" id="PIRSR009283-1"/>
    </source>
</evidence>
<dbReference type="InterPro" id="IPR005956">
    <property type="entry name" value="4OHPhenylPyrv_dOase"/>
</dbReference>
<dbReference type="PROSITE" id="PS51819">
    <property type="entry name" value="VOC"/>
    <property type="match status" value="2"/>
</dbReference>
<evidence type="ECO:0000256" key="2">
    <source>
        <dbReference type="ARBA" id="ARBA00022723"/>
    </source>
</evidence>
<accession>A0A931CD95</accession>
<dbReference type="AlphaFoldDB" id="A0A931CD95"/>
<feature type="domain" description="VOC" evidence="6">
    <location>
        <begin position="14"/>
        <end position="138"/>
    </location>
</feature>
<dbReference type="InterPro" id="IPR029068">
    <property type="entry name" value="Glyas_Bleomycin-R_OHBP_Dase"/>
</dbReference>
<dbReference type="SUPFAM" id="SSF54593">
    <property type="entry name" value="Glyoxalase/Bleomycin resistance protein/Dihydroxybiphenyl dioxygenase"/>
    <property type="match status" value="1"/>
</dbReference>
<dbReference type="CDD" id="cd07250">
    <property type="entry name" value="HPPD_C_like"/>
    <property type="match status" value="1"/>
</dbReference>
<dbReference type="GO" id="GO:0046872">
    <property type="term" value="F:metal ion binding"/>
    <property type="evidence" value="ECO:0007669"/>
    <property type="project" value="UniProtKB-KW"/>
</dbReference>
<feature type="binding site" evidence="5">
    <location>
        <position position="165"/>
    </location>
    <ligand>
        <name>Fe cation</name>
        <dbReference type="ChEBI" id="CHEBI:24875"/>
    </ligand>
</feature>
<evidence type="ECO:0000313" key="8">
    <source>
        <dbReference type="Proteomes" id="UP000598146"/>
    </source>
</evidence>
<dbReference type="InterPro" id="IPR004360">
    <property type="entry name" value="Glyas_Fos-R_dOase_dom"/>
</dbReference>
<dbReference type="PANTHER" id="PTHR11959">
    <property type="entry name" value="4-HYDROXYPHENYLPYRUVATE DIOXYGENASE"/>
    <property type="match status" value="1"/>
</dbReference>
<name>A0A931CD95_9ACTN</name>
<dbReference type="Gene3D" id="3.10.180.10">
    <property type="entry name" value="2,3-Dihydroxybiphenyl 1,2-Dioxygenase, domain 1"/>
    <property type="match status" value="2"/>
</dbReference>
<proteinExistence type="inferred from homology"/>
<feature type="domain" description="VOC" evidence="6">
    <location>
        <begin position="162"/>
        <end position="313"/>
    </location>
</feature>
<dbReference type="GO" id="GO:0003868">
    <property type="term" value="F:4-hydroxyphenylpyruvate dioxygenase activity"/>
    <property type="evidence" value="ECO:0007669"/>
    <property type="project" value="UniProtKB-EC"/>
</dbReference>
<dbReference type="InterPro" id="IPR037523">
    <property type="entry name" value="VOC_core"/>
</dbReference>
<dbReference type="Pfam" id="PF00903">
    <property type="entry name" value="Glyoxalase"/>
    <property type="match status" value="1"/>
</dbReference>
<keyword evidence="2 5" id="KW-0479">Metal-binding</keyword>
<feature type="binding site" evidence="5">
    <location>
        <position position="245"/>
    </location>
    <ligand>
        <name>Fe cation</name>
        <dbReference type="ChEBI" id="CHEBI:24875"/>
    </ligand>
</feature>
<reference evidence="7" key="1">
    <citation type="submission" date="2020-11" db="EMBL/GenBank/DDBJ databases">
        <title>Isolation and identification of active actinomycetes.</title>
        <authorList>
            <person name="Sun X."/>
        </authorList>
    </citation>
    <scope>NUCLEOTIDE SEQUENCE</scope>
    <source>
        <strain evidence="7">NEAU-A11</strain>
    </source>
</reference>
<evidence type="ECO:0000259" key="6">
    <source>
        <dbReference type="PROSITE" id="PS51819"/>
    </source>
</evidence>
<keyword evidence="4 5" id="KW-0408">Iron</keyword>
<dbReference type="PIRSF" id="PIRSF009283">
    <property type="entry name" value="HPP_dOase"/>
    <property type="match status" value="1"/>
</dbReference>
<comment type="similarity">
    <text evidence="1">Belongs to the 4HPPD family.</text>
</comment>
<keyword evidence="3" id="KW-0677">Repeat</keyword>
<feature type="binding site" evidence="5">
    <location>
        <position position="324"/>
    </location>
    <ligand>
        <name>Fe cation</name>
        <dbReference type="ChEBI" id="CHEBI:24875"/>
    </ligand>
</feature>
<dbReference type="PANTHER" id="PTHR11959:SF1">
    <property type="entry name" value="4-HYDROXYPHENYLPYRUVATE DIOXYGENASE"/>
    <property type="match status" value="1"/>
</dbReference>
<dbReference type="InterPro" id="IPR041735">
    <property type="entry name" value="4OHPhenylPyrv_dOase_C"/>
</dbReference>
<dbReference type="Proteomes" id="UP000598146">
    <property type="component" value="Unassembled WGS sequence"/>
</dbReference>
<keyword evidence="8" id="KW-1185">Reference proteome</keyword>
<evidence type="ECO:0000256" key="1">
    <source>
        <dbReference type="ARBA" id="ARBA00005877"/>
    </source>
</evidence>
<keyword evidence="7" id="KW-0223">Dioxygenase</keyword>
<dbReference type="InterPro" id="IPR041736">
    <property type="entry name" value="4OHPhenylPyrv_dOase_N"/>
</dbReference>
<gene>
    <name evidence="7" type="primary">hppD</name>
    <name evidence="7" type="ORF">I4J89_40705</name>
</gene>
<keyword evidence="7" id="KW-0560">Oxidoreductase</keyword>
<dbReference type="CDD" id="cd08342">
    <property type="entry name" value="HPPD_N_like"/>
    <property type="match status" value="1"/>
</dbReference>
<evidence type="ECO:0000256" key="4">
    <source>
        <dbReference type="ARBA" id="ARBA00023004"/>
    </source>
</evidence>